<dbReference type="SUPFAM" id="SSF103473">
    <property type="entry name" value="MFS general substrate transporter"/>
    <property type="match status" value="1"/>
</dbReference>
<sequence>MVKVGDYGKYQKLMLWFVLFPSQLPYLCQIYSHLFMSITPDHWCKVSLLDAYNVTDHFNRHLFVPKKDNVLHSLQYEQCFNDYKKAKWDLVCDRAFIQTIPIIVFFSGTLELTSQQKGAQVLLLCELWRNIGALLLVLISLFPESPKWLIMNERIEDIDKLVRDIATTNVTLLSPDFSIALRRRIRVECALQTELKAQQKHSLLIQSLSLPKMPLKVITICLLYITHSITDIGFTYYIIEFSESRGNGDIYFPFLVVIISNFMALVIARITLKRFGRKYTMTFGDILSALFSLMCAFVKHKDINLCIIYFASAKVFQSSSQYCLFIWSQELLPIPYYYSIIGLCETVSQLALISVPLIIFYSICSTL</sequence>
<protein>
    <submittedName>
        <fullName evidence="6">Uncharacterized protein</fullName>
    </submittedName>
</protein>
<keyword evidence="2 5" id="KW-0812">Transmembrane</keyword>
<dbReference type="AlphaFoldDB" id="A0A7R9PUZ1"/>
<evidence type="ECO:0000256" key="5">
    <source>
        <dbReference type="SAM" id="Phobius"/>
    </source>
</evidence>
<dbReference type="InterPro" id="IPR005828">
    <property type="entry name" value="MFS_sugar_transport-like"/>
</dbReference>
<evidence type="ECO:0000256" key="2">
    <source>
        <dbReference type="ARBA" id="ARBA00022692"/>
    </source>
</evidence>
<dbReference type="Proteomes" id="UP000759131">
    <property type="component" value="Unassembled WGS sequence"/>
</dbReference>
<evidence type="ECO:0000256" key="1">
    <source>
        <dbReference type="ARBA" id="ARBA00004141"/>
    </source>
</evidence>
<dbReference type="GO" id="GO:0016020">
    <property type="term" value="C:membrane"/>
    <property type="evidence" value="ECO:0007669"/>
    <property type="project" value="UniProtKB-SubCell"/>
</dbReference>
<dbReference type="InterPro" id="IPR036259">
    <property type="entry name" value="MFS_trans_sf"/>
</dbReference>
<comment type="subcellular location">
    <subcellularLocation>
        <location evidence="1">Membrane</location>
        <topology evidence="1">Multi-pass membrane protein</topology>
    </subcellularLocation>
</comment>
<dbReference type="EMBL" id="OC854965">
    <property type="protein sequence ID" value="CAD7620880.1"/>
    <property type="molecule type" value="Genomic_DNA"/>
</dbReference>
<dbReference type="EMBL" id="CAJPIZ010000390">
    <property type="protein sequence ID" value="CAG2101310.1"/>
    <property type="molecule type" value="Genomic_DNA"/>
</dbReference>
<dbReference type="Pfam" id="PF00083">
    <property type="entry name" value="Sugar_tr"/>
    <property type="match status" value="1"/>
</dbReference>
<name>A0A7R9PUZ1_9ACAR</name>
<dbReference type="Gene3D" id="1.20.1250.20">
    <property type="entry name" value="MFS general substrate transporter like domains"/>
    <property type="match status" value="1"/>
</dbReference>
<dbReference type="OrthoDB" id="6489043at2759"/>
<evidence type="ECO:0000256" key="3">
    <source>
        <dbReference type="ARBA" id="ARBA00022989"/>
    </source>
</evidence>
<keyword evidence="7" id="KW-1185">Reference proteome</keyword>
<feature type="transmembrane region" description="Helical" evidence="5">
    <location>
        <begin position="217"/>
        <end position="239"/>
    </location>
</feature>
<evidence type="ECO:0000256" key="4">
    <source>
        <dbReference type="ARBA" id="ARBA00023136"/>
    </source>
</evidence>
<organism evidence="6">
    <name type="scientific">Medioppia subpectinata</name>
    <dbReference type="NCBI Taxonomy" id="1979941"/>
    <lineage>
        <taxon>Eukaryota</taxon>
        <taxon>Metazoa</taxon>
        <taxon>Ecdysozoa</taxon>
        <taxon>Arthropoda</taxon>
        <taxon>Chelicerata</taxon>
        <taxon>Arachnida</taxon>
        <taxon>Acari</taxon>
        <taxon>Acariformes</taxon>
        <taxon>Sarcoptiformes</taxon>
        <taxon>Oribatida</taxon>
        <taxon>Brachypylina</taxon>
        <taxon>Oppioidea</taxon>
        <taxon>Oppiidae</taxon>
        <taxon>Medioppia</taxon>
    </lineage>
</organism>
<keyword evidence="4 5" id="KW-0472">Membrane</keyword>
<reference evidence="6" key="1">
    <citation type="submission" date="2020-11" db="EMBL/GenBank/DDBJ databases">
        <authorList>
            <person name="Tran Van P."/>
        </authorList>
    </citation>
    <scope>NUCLEOTIDE SEQUENCE</scope>
</reference>
<dbReference type="GO" id="GO:0022857">
    <property type="term" value="F:transmembrane transporter activity"/>
    <property type="evidence" value="ECO:0007669"/>
    <property type="project" value="InterPro"/>
</dbReference>
<proteinExistence type="predicted"/>
<evidence type="ECO:0000313" key="7">
    <source>
        <dbReference type="Proteomes" id="UP000759131"/>
    </source>
</evidence>
<keyword evidence="3 5" id="KW-1133">Transmembrane helix</keyword>
<evidence type="ECO:0000313" key="6">
    <source>
        <dbReference type="EMBL" id="CAD7620880.1"/>
    </source>
</evidence>
<accession>A0A7R9PUZ1</accession>
<gene>
    <name evidence="6" type="ORF">OSB1V03_LOCUS1360</name>
</gene>
<dbReference type="PANTHER" id="PTHR24064">
    <property type="entry name" value="SOLUTE CARRIER FAMILY 22 MEMBER"/>
    <property type="match status" value="1"/>
</dbReference>
<feature type="transmembrane region" description="Helical" evidence="5">
    <location>
        <begin position="251"/>
        <end position="272"/>
    </location>
</feature>